<organism evidence="1 2">
    <name type="scientific">Spirosoma oryzae</name>
    <dbReference type="NCBI Taxonomy" id="1469603"/>
    <lineage>
        <taxon>Bacteria</taxon>
        <taxon>Pseudomonadati</taxon>
        <taxon>Bacteroidota</taxon>
        <taxon>Cytophagia</taxon>
        <taxon>Cytophagales</taxon>
        <taxon>Cytophagaceae</taxon>
        <taxon>Spirosoma</taxon>
    </lineage>
</organism>
<comment type="caution">
    <text evidence="1">The sequence shown here is derived from an EMBL/GenBank/DDBJ whole genome shotgun (WGS) entry which is preliminary data.</text>
</comment>
<dbReference type="AlphaFoldDB" id="A0A2T0SML5"/>
<name>A0A2T0SML5_9BACT</name>
<sequence>MTTVQIPITEQVAQRFQQLPRPQQQAITDKVALLLIQELNRVDVPAGTLHDFQDAMRMSDEDMRLTFGNDYLIQHNWQATDE</sequence>
<dbReference type="Proteomes" id="UP000238375">
    <property type="component" value="Unassembled WGS sequence"/>
</dbReference>
<gene>
    <name evidence="1" type="ORF">CLV58_11616</name>
</gene>
<proteinExistence type="predicted"/>
<reference evidence="1 2" key="1">
    <citation type="submission" date="2018-03" db="EMBL/GenBank/DDBJ databases">
        <title>Genomic Encyclopedia of Archaeal and Bacterial Type Strains, Phase II (KMG-II): from individual species to whole genera.</title>
        <authorList>
            <person name="Goeker M."/>
        </authorList>
    </citation>
    <scope>NUCLEOTIDE SEQUENCE [LARGE SCALE GENOMIC DNA]</scope>
    <source>
        <strain evidence="1 2">DSM 28354</strain>
    </source>
</reference>
<dbReference type="EMBL" id="PVTE01000016">
    <property type="protein sequence ID" value="PRY34623.1"/>
    <property type="molecule type" value="Genomic_DNA"/>
</dbReference>
<dbReference type="RefSeq" id="WP_106139238.1">
    <property type="nucleotide sequence ID" value="NZ_PVTE01000016.1"/>
</dbReference>
<accession>A0A2T0SML5</accession>
<evidence type="ECO:0000313" key="2">
    <source>
        <dbReference type="Proteomes" id="UP000238375"/>
    </source>
</evidence>
<protein>
    <submittedName>
        <fullName evidence="1">Uncharacterized protein</fullName>
    </submittedName>
</protein>
<evidence type="ECO:0000313" key="1">
    <source>
        <dbReference type="EMBL" id="PRY34623.1"/>
    </source>
</evidence>
<keyword evidence="2" id="KW-1185">Reference proteome</keyword>